<keyword evidence="2" id="KW-1185">Reference proteome</keyword>
<evidence type="ECO:0000313" key="1">
    <source>
        <dbReference type="EMBL" id="QKZ04701.1"/>
    </source>
</evidence>
<reference evidence="1 2" key="1">
    <citation type="submission" date="2020-06" db="EMBL/GenBank/DDBJ databases">
        <title>Pseudomonas eucalypticola sp. nov., an endophyte of Eucalyptus dunnii leaves with biocontrol ability of eucalyptus leaf blight.</title>
        <authorList>
            <person name="Liu Y."/>
            <person name="Song Z."/>
            <person name="Zeng H."/>
            <person name="Lu M."/>
            <person name="Wang X."/>
            <person name="Lian X."/>
            <person name="Zhang Q."/>
        </authorList>
    </citation>
    <scope>NUCLEOTIDE SEQUENCE [LARGE SCALE GENOMIC DNA]</scope>
    <source>
        <strain evidence="1 2">NP-1</strain>
    </source>
</reference>
<dbReference type="Proteomes" id="UP000509568">
    <property type="component" value="Chromosome"/>
</dbReference>
<dbReference type="InterPro" id="IPR008964">
    <property type="entry name" value="Invasin/intimin_cell_adhesion"/>
</dbReference>
<dbReference type="Gene3D" id="2.60.40.1080">
    <property type="match status" value="1"/>
</dbReference>
<gene>
    <name evidence="1" type="ORF">HWQ56_13255</name>
</gene>
<dbReference type="RefSeq" id="WP_176570774.1">
    <property type="nucleotide sequence ID" value="NZ_CP056030.1"/>
</dbReference>
<protein>
    <submittedName>
        <fullName evidence="1">SprB repeat-containing protein</fullName>
    </submittedName>
</protein>
<name>A0A7D5D919_9PSED</name>
<dbReference type="EMBL" id="CP056030">
    <property type="protein sequence ID" value="QKZ04701.1"/>
    <property type="molecule type" value="Genomic_DNA"/>
</dbReference>
<evidence type="ECO:0000313" key="2">
    <source>
        <dbReference type="Proteomes" id="UP000509568"/>
    </source>
</evidence>
<organism evidence="1 2">
    <name type="scientific">Pseudomonas eucalypticola</name>
    <dbReference type="NCBI Taxonomy" id="2599595"/>
    <lineage>
        <taxon>Bacteria</taxon>
        <taxon>Pseudomonadati</taxon>
        <taxon>Pseudomonadota</taxon>
        <taxon>Gammaproteobacteria</taxon>
        <taxon>Pseudomonadales</taxon>
        <taxon>Pseudomonadaceae</taxon>
        <taxon>Pseudomonas</taxon>
    </lineage>
</organism>
<proteinExistence type="predicted"/>
<sequence length="1459" mass="155796">MPTLPINPQDTAPQALQRLAVPMGNTIRVLLPDNVTLANAGVNIEMIQDGLLQVVAGSWLNMAVGDQVTVYASATGNALANAEVTAAMVDNDVRLSIQANALTDGVMVLHHGVTRIGGGGEELSDPIQVVVKRTRPGGRDPVSGAPGHQGLVLPPLPDPIDASHLLRGLTLTLPAYLDMRVRDMVTLGWGTARLHRLVEADEVGKPLTFHVPGEFIAQAGDQPGMEVRYSVTDELENQSRDGDNLPWSATQIVDVQAGNRPQAPWIEQANDQHVLDVDELAGANPLVMVLLDAFWMSVGDTVRLFWEGRDAQGRPTTAGPWPQEVRQTSGTLAFEVENAHARALAQGSVTLSYEIIKPGASHARAQPAQQAEAGRATVQDPTPSRKRIVPIIGHAEALAPPVVREAVGGVLSPYLPAATLLLAYAGIAEGDRLEIRWTGQVAGSTPVELLLNHVVTWRESLARQVVRTVDSASIRPFNTGTLIARYSVKAHGQERFSDAVRLRVYAALPSLPAPTVVEAEEGYLDMTLVPSYGATLAMPYTVPPVQAGDRIIYTWAGEVTGPYYDSTYLSAPVVPPAQLRIPYDEISGNLTRTAHVHYRIERANQLVALSETAEVLIGSLELSLPAPSVLEAQDGRLDPLLVQGGATLRVQFDLMLPIDRIRAVWDVVDQGVEQPGNDQHLLDFVIAPSEIIRTLGRSIEARYLVRRGRREFESGVVMLDVGALTEQNLPMPTISEAVGDVLDVAALLEDANLTVSRWPFGAAGQRLWLTLEGRQINGTPLVITLASNSAVTESEARQGLARKVSQTQLNQLADGTDLTITMKVSLDASTDEQRAQLFPRRVLRIRQQPPLDLAQPRVPLVVNGKLDPYTVAASGAVVHVNPYGGLVNGDRVTATWKGTGDAYVTPVNTVANDQVPDFSIPREQVRASADQRVNVFYTVRRFIGATVQNSPALSFDVLPLVDLPAPIVPLASQGQLDPERVPASGLVVQVLDYNNINDGDSVELVVTGSGANWTSPVRHPSGQTLADFLVPQTIVFANAGRDARFTYRVARAAGGSAVTSEALDLHVMARLDLAPPAVPQAVGNAVDPYVVTAGVTVRITATGLINGDSVVVLFGNDRTPAQTATGGGVADFSISKAWVDRYQGQTIAVRYGVTRGSGAEALSRVLNLRVLPLFNLGTPRVPLASGGTLSPGSVPNSGCPVQVDAYTGMGQGDSVLVAWNTSNSGAQTVQTPGTLTFTFSKALVESHANQTVTLVYRVTRSGITHTSNALSLRIGANIPPLIIDTTPLRIGNIYRMNGVPPNPPAGSYGTRTASGGQPPYTYSISDAGVADLLSNGRVIAKRSGNATVTVRDARGSQASYTVNVSSVYMFFQFDGWINYQWAVQAAAAQGGVIPSLAQWDAVRSSYHSQMGISVVCWTSDIAPGIQQRWGIVPDSGARQKLWDFGIGGHTAFGWGMKGQ</sequence>
<dbReference type="KEGG" id="pez:HWQ56_13255"/>
<accession>A0A7D5D919</accession>
<dbReference type="SUPFAM" id="SSF49373">
    <property type="entry name" value="Invasin/intimin cell-adhesion fragments"/>
    <property type="match status" value="1"/>
</dbReference>